<keyword evidence="3" id="KW-1003">Cell membrane</keyword>
<feature type="transmembrane region" description="Helical" evidence="7">
    <location>
        <begin position="254"/>
        <end position="272"/>
    </location>
</feature>
<dbReference type="Gene3D" id="1.20.1720.10">
    <property type="entry name" value="Multidrug resistance protein D"/>
    <property type="match status" value="1"/>
</dbReference>
<dbReference type="InterPro" id="IPR020846">
    <property type="entry name" value="MFS_dom"/>
</dbReference>
<reference evidence="9 10" key="1">
    <citation type="submission" date="2018-08" db="EMBL/GenBank/DDBJ databases">
        <title>Recombination of ecologically and evolutionarily significant loci maintains genetic cohesion in the Pseudomonas syringae species complex.</title>
        <authorList>
            <person name="Dillon M."/>
            <person name="Thakur S."/>
            <person name="Almeida R.N.D."/>
            <person name="Weir B.S."/>
            <person name="Guttman D.S."/>
        </authorList>
    </citation>
    <scope>NUCLEOTIDE SEQUENCE [LARGE SCALE GENOMIC DNA]</scope>
    <source>
        <strain evidence="9 10">ICMP 3353</strain>
    </source>
</reference>
<feature type="transmembrane region" description="Helical" evidence="7">
    <location>
        <begin position="424"/>
        <end position="445"/>
    </location>
</feature>
<dbReference type="Proteomes" id="UP000277236">
    <property type="component" value="Unassembled WGS sequence"/>
</dbReference>
<feature type="transmembrane region" description="Helical" evidence="7">
    <location>
        <begin position="127"/>
        <end position="148"/>
    </location>
</feature>
<dbReference type="CDD" id="cd17502">
    <property type="entry name" value="MFS_Azr1_MDR_like"/>
    <property type="match status" value="1"/>
</dbReference>
<evidence type="ECO:0000313" key="9">
    <source>
        <dbReference type="EMBL" id="RMQ49831.1"/>
    </source>
</evidence>
<feature type="transmembrane region" description="Helical" evidence="7">
    <location>
        <begin position="188"/>
        <end position="210"/>
    </location>
</feature>
<evidence type="ECO:0000313" key="10">
    <source>
        <dbReference type="Proteomes" id="UP000277236"/>
    </source>
</evidence>
<evidence type="ECO:0000259" key="8">
    <source>
        <dbReference type="PROSITE" id="PS50850"/>
    </source>
</evidence>
<dbReference type="Pfam" id="PF07690">
    <property type="entry name" value="MFS_1"/>
    <property type="match status" value="1"/>
</dbReference>
<name>A0A3M4M9L2_PSECI</name>
<evidence type="ECO:0000256" key="6">
    <source>
        <dbReference type="ARBA" id="ARBA00023136"/>
    </source>
</evidence>
<dbReference type="GO" id="GO:0022857">
    <property type="term" value="F:transmembrane transporter activity"/>
    <property type="evidence" value="ECO:0007669"/>
    <property type="project" value="InterPro"/>
</dbReference>
<dbReference type="SUPFAM" id="SSF103473">
    <property type="entry name" value="MFS general substrate transporter"/>
    <property type="match status" value="1"/>
</dbReference>
<dbReference type="EMBL" id="RBRE01000014">
    <property type="protein sequence ID" value="RMQ49831.1"/>
    <property type="molecule type" value="Genomic_DNA"/>
</dbReference>
<feature type="transmembrane region" description="Helical" evidence="7">
    <location>
        <begin position="493"/>
        <end position="513"/>
    </location>
</feature>
<accession>A0A3M4M9L2</accession>
<keyword evidence="5 7" id="KW-1133">Transmembrane helix</keyword>
<proteinExistence type="predicted"/>
<feature type="transmembrane region" description="Helical" evidence="7">
    <location>
        <begin position="326"/>
        <end position="345"/>
    </location>
</feature>
<keyword evidence="4 7" id="KW-0812">Transmembrane</keyword>
<comment type="subcellular location">
    <subcellularLocation>
        <location evidence="1">Cell membrane</location>
        <topology evidence="1">Multi-pass membrane protein</topology>
    </subcellularLocation>
</comment>
<dbReference type="Gene3D" id="1.20.1250.20">
    <property type="entry name" value="MFS general substrate transporter like domains"/>
    <property type="match status" value="1"/>
</dbReference>
<organism evidence="9 10">
    <name type="scientific">Pseudomonas cichorii</name>
    <dbReference type="NCBI Taxonomy" id="36746"/>
    <lineage>
        <taxon>Bacteria</taxon>
        <taxon>Pseudomonadati</taxon>
        <taxon>Pseudomonadota</taxon>
        <taxon>Gammaproteobacteria</taxon>
        <taxon>Pseudomonadales</taxon>
        <taxon>Pseudomonadaceae</taxon>
        <taxon>Pseudomonas</taxon>
    </lineage>
</organism>
<dbReference type="PRINTS" id="PR01036">
    <property type="entry name" value="TCRTETB"/>
</dbReference>
<dbReference type="AlphaFoldDB" id="A0A3M4M9L2"/>
<feature type="transmembrane region" description="Helical" evidence="7">
    <location>
        <begin position="160"/>
        <end position="182"/>
    </location>
</feature>
<dbReference type="PANTHER" id="PTHR23501">
    <property type="entry name" value="MAJOR FACILITATOR SUPERFAMILY"/>
    <property type="match status" value="1"/>
</dbReference>
<keyword evidence="6 7" id="KW-0472">Membrane</keyword>
<feature type="transmembrane region" description="Helical" evidence="7">
    <location>
        <begin position="71"/>
        <end position="90"/>
    </location>
</feature>
<dbReference type="NCBIfam" id="TIGR00711">
    <property type="entry name" value="efflux_EmrB"/>
    <property type="match status" value="1"/>
</dbReference>
<dbReference type="PANTHER" id="PTHR23501:SF197">
    <property type="entry name" value="COMD"/>
    <property type="match status" value="1"/>
</dbReference>
<evidence type="ECO:0000256" key="3">
    <source>
        <dbReference type="ARBA" id="ARBA00022475"/>
    </source>
</evidence>
<feature type="transmembrane region" description="Helical" evidence="7">
    <location>
        <begin position="381"/>
        <end position="403"/>
    </location>
</feature>
<evidence type="ECO:0000256" key="5">
    <source>
        <dbReference type="ARBA" id="ARBA00022989"/>
    </source>
</evidence>
<feature type="domain" description="Major facilitator superfamily (MFS) profile" evidence="8">
    <location>
        <begin position="37"/>
        <end position="517"/>
    </location>
</feature>
<sequence>MGLDWSTFPRHLSGALIRPSGFTLTSLAHTTPTIRSILFALMMAVFLSALDQTIVAVSMPAISAQFKDVDLLAWVIAAYMVALTVAVPIYGKLGDLYGRRKLMLFGLGLFTFASLLCGFAQSMEQLVLARVLQGIGAGGMVSVSQAIVADIVPPRERGRYQGYFSSMYAVASVAGPVLGGLMTEYLSWRWVFLINLPLGIVAWVVACRTLKGLPVPQRKPVIDYLGTVLMIIGLTSLLLGITEIGQGHGPGNPRVLLLLGIALFTLTLFAWYERKVQEPLLPMHLFANRNAVLCWSAVFFTSFQAISLIVLMPMRYQTVTGGGADSAALHLLPLAMGIPIGAYFAGRRTAVTGRYQPLILCGALLMPVAILGMAFSPAQSVLLTSLFMVLTGISSGMQFPTSLVGTQNAVAIKDIGVATSTANLFRSLGGAVGVAMMSALLLAMLQGTGVGQLGAGSIGGEGSAGNVLIDSLNSASGPALEALRAELALTFRHLLLISAAVSLLGLATALMMPNNLLRGAEQK</sequence>
<dbReference type="PROSITE" id="PS50850">
    <property type="entry name" value="MFS"/>
    <property type="match status" value="1"/>
</dbReference>
<evidence type="ECO:0000256" key="1">
    <source>
        <dbReference type="ARBA" id="ARBA00004651"/>
    </source>
</evidence>
<gene>
    <name evidence="9" type="ORF">ALQ04_04784</name>
</gene>
<feature type="transmembrane region" description="Helical" evidence="7">
    <location>
        <begin position="357"/>
        <end position="375"/>
    </location>
</feature>
<evidence type="ECO:0000256" key="7">
    <source>
        <dbReference type="SAM" id="Phobius"/>
    </source>
</evidence>
<evidence type="ECO:0000256" key="2">
    <source>
        <dbReference type="ARBA" id="ARBA00022448"/>
    </source>
</evidence>
<protein>
    <submittedName>
        <fullName evidence="9">EmrB/QacA family drug resistance transporter</fullName>
    </submittedName>
</protein>
<dbReference type="InterPro" id="IPR011701">
    <property type="entry name" value="MFS"/>
</dbReference>
<feature type="transmembrane region" description="Helical" evidence="7">
    <location>
        <begin position="222"/>
        <end position="242"/>
    </location>
</feature>
<dbReference type="FunFam" id="1.20.1720.10:FF:000004">
    <property type="entry name" value="EmrB/QacA family drug resistance transporter"/>
    <property type="match status" value="1"/>
</dbReference>
<feature type="transmembrane region" description="Helical" evidence="7">
    <location>
        <begin position="292"/>
        <end position="314"/>
    </location>
</feature>
<evidence type="ECO:0000256" key="4">
    <source>
        <dbReference type="ARBA" id="ARBA00022692"/>
    </source>
</evidence>
<dbReference type="InterPro" id="IPR036259">
    <property type="entry name" value="MFS_trans_sf"/>
</dbReference>
<dbReference type="InterPro" id="IPR004638">
    <property type="entry name" value="EmrB-like"/>
</dbReference>
<dbReference type="GO" id="GO:0005886">
    <property type="term" value="C:plasma membrane"/>
    <property type="evidence" value="ECO:0007669"/>
    <property type="project" value="UniProtKB-SubCell"/>
</dbReference>
<comment type="caution">
    <text evidence="9">The sequence shown here is derived from an EMBL/GenBank/DDBJ whole genome shotgun (WGS) entry which is preliminary data.</text>
</comment>
<feature type="transmembrane region" description="Helical" evidence="7">
    <location>
        <begin position="37"/>
        <end position="59"/>
    </location>
</feature>
<feature type="transmembrane region" description="Helical" evidence="7">
    <location>
        <begin position="102"/>
        <end position="121"/>
    </location>
</feature>
<keyword evidence="2" id="KW-0813">Transport</keyword>